<gene>
    <name evidence="11" type="ORF">E1B28_010297</name>
</gene>
<dbReference type="InterPro" id="IPR022398">
    <property type="entry name" value="Peptidase_S8_His-AS"/>
</dbReference>
<dbReference type="InterPro" id="IPR000209">
    <property type="entry name" value="Peptidase_S8/S53_dom"/>
</dbReference>
<dbReference type="RefSeq" id="XP_043007717.1">
    <property type="nucleotide sequence ID" value="XM_043155253.1"/>
</dbReference>
<evidence type="ECO:0000313" key="12">
    <source>
        <dbReference type="Proteomes" id="UP001049176"/>
    </source>
</evidence>
<feature type="domain" description="Peptidase S8/S53" evidence="9">
    <location>
        <begin position="174"/>
        <end position="404"/>
    </location>
</feature>
<keyword evidence="12" id="KW-1185">Reference proteome</keyword>
<proteinExistence type="inferred from homology"/>
<feature type="compositionally biased region" description="Polar residues" evidence="7">
    <location>
        <begin position="278"/>
        <end position="291"/>
    </location>
</feature>
<dbReference type="InterPro" id="IPR036852">
    <property type="entry name" value="Peptidase_S8/S53_dom_sf"/>
</dbReference>
<organism evidence="11 12">
    <name type="scientific">Marasmius oreades</name>
    <name type="common">fairy-ring Marasmius</name>
    <dbReference type="NCBI Taxonomy" id="181124"/>
    <lineage>
        <taxon>Eukaryota</taxon>
        <taxon>Fungi</taxon>
        <taxon>Dikarya</taxon>
        <taxon>Basidiomycota</taxon>
        <taxon>Agaricomycotina</taxon>
        <taxon>Agaricomycetes</taxon>
        <taxon>Agaricomycetidae</taxon>
        <taxon>Agaricales</taxon>
        <taxon>Marasmiineae</taxon>
        <taxon>Marasmiaceae</taxon>
        <taxon>Marasmius</taxon>
    </lineage>
</organism>
<dbReference type="InterPro" id="IPR050131">
    <property type="entry name" value="Peptidase_S8_subtilisin-like"/>
</dbReference>
<dbReference type="SUPFAM" id="SSF54897">
    <property type="entry name" value="Protease propeptides/inhibitors"/>
    <property type="match status" value="1"/>
</dbReference>
<dbReference type="InterPro" id="IPR010259">
    <property type="entry name" value="S8pro/Inhibitor_I9"/>
</dbReference>
<dbReference type="SUPFAM" id="SSF52743">
    <property type="entry name" value="Subtilisin-like"/>
    <property type="match status" value="1"/>
</dbReference>
<dbReference type="InterPro" id="IPR034193">
    <property type="entry name" value="PCSK9_ProteinaseK-like"/>
</dbReference>
<accession>A0A9P7USJ6</accession>
<evidence type="ECO:0000256" key="1">
    <source>
        <dbReference type="ARBA" id="ARBA00011073"/>
    </source>
</evidence>
<name>A0A9P7USJ6_9AGAR</name>
<keyword evidence="8" id="KW-0732">Signal</keyword>
<evidence type="ECO:0000256" key="3">
    <source>
        <dbReference type="ARBA" id="ARBA00022801"/>
    </source>
</evidence>
<evidence type="ECO:0000256" key="8">
    <source>
        <dbReference type="SAM" id="SignalP"/>
    </source>
</evidence>
<dbReference type="Gene3D" id="3.30.70.80">
    <property type="entry name" value="Peptidase S8 propeptide/proteinase inhibitor I9"/>
    <property type="match status" value="1"/>
</dbReference>
<dbReference type="GO" id="GO:0005615">
    <property type="term" value="C:extracellular space"/>
    <property type="evidence" value="ECO:0007669"/>
    <property type="project" value="TreeGrafter"/>
</dbReference>
<feature type="region of interest" description="Disordered" evidence="7">
    <location>
        <begin position="272"/>
        <end position="292"/>
    </location>
</feature>
<dbReference type="Pfam" id="PF00082">
    <property type="entry name" value="Peptidase_S8"/>
    <property type="match status" value="1"/>
</dbReference>
<evidence type="ECO:0000256" key="5">
    <source>
        <dbReference type="PROSITE-ProRule" id="PRU01240"/>
    </source>
</evidence>
<feature type="active site" description="Charge relay system" evidence="5">
    <location>
        <position position="383"/>
    </location>
</feature>
<dbReference type="EMBL" id="CM032186">
    <property type="protein sequence ID" value="KAG7091247.1"/>
    <property type="molecule type" value="Genomic_DNA"/>
</dbReference>
<dbReference type="PROSITE" id="PS00138">
    <property type="entry name" value="SUBTILASE_SER"/>
    <property type="match status" value="1"/>
</dbReference>
<dbReference type="PROSITE" id="PS00137">
    <property type="entry name" value="SUBTILASE_HIS"/>
    <property type="match status" value="1"/>
</dbReference>
<dbReference type="InterPro" id="IPR037045">
    <property type="entry name" value="S8pro/Inhibitor_I9_sf"/>
</dbReference>
<dbReference type="PROSITE" id="PS51892">
    <property type="entry name" value="SUBTILASE"/>
    <property type="match status" value="1"/>
</dbReference>
<dbReference type="InterPro" id="IPR023828">
    <property type="entry name" value="Peptidase_S8_Ser-AS"/>
</dbReference>
<evidence type="ECO:0000256" key="7">
    <source>
        <dbReference type="SAM" id="MobiDB-lite"/>
    </source>
</evidence>
<feature type="signal peptide" evidence="8">
    <location>
        <begin position="1"/>
        <end position="22"/>
    </location>
</feature>
<feature type="active site" description="Charge relay system" evidence="5">
    <location>
        <position position="183"/>
    </location>
</feature>
<evidence type="ECO:0000259" key="10">
    <source>
        <dbReference type="Pfam" id="PF05922"/>
    </source>
</evidence>
<evidence type="ECO:0000256" key="2">
    <source>
        <dbReference type="ARBA" id="ARBA00022670"/>
    </source>
</evidence>
<comment type="similarity">
    <text evidence="1 5 6">Belongs to the peptidase S8 family.</text>
</comment>
<dbReference type="OrthoDB" id="206201at2759"/>
<dbReference type="PANTHER" id="PTHR43806:SF11">
    <property type="entry name" value="CEREVISIN-RELATED"/>
    <property type="match status" value="1"/>
</dbReference>
<dbReference type="InterPro" id="IPR023827">
    <property type="entry name" value="Peptidase_S8_Asp-AS"/>
</dbReference>
<dbReference type="Gene3D" id="3.40.50.200">
    <property type="entry name" value="Peptidase S8/S53 domain"/>
    <property type="match status" value="1"/>
</dbReference>
<protein>
    <submittedName>
        <fullName evidence="11">Uncharacterized protein</fullName>
    </submittedName>
</protein>
<keyword evidence="2 5" id="KW-0645">Protease</keyword>
<dbReference type="Pfam" id="PF05922">
    <property type="entry name" value="Inhibitor_I9"/>
    <property type="match status" value="1"/>
</dbReference>
<dbReference type="PRINTS" id="PR00723">
    <property type="entry name" value="SUBTILISIN"/>
</dbReference>
<feature type="domain" description="Inhibitor I9" evidence="10">
    <location>
        <begin position="59"/>
        <end position="137"/>
    </location>
</feature>
<evidence type="ECO:0000313" key="11">
    <source>
        <dbReference type="EMBL" id="KAG7091246.1"/>
    </source>
</evidence>
<dbReference type="InterPro" id="IPR015500">
    <property type="entry name" value="Peptidase_S8_subtilisin-rel"/>
</dbReference>
<dbReference type="PROSITE" id="PS00136">
    <property type="entry name" value="SUBTILASE_ASP"/>
    <property type="match status" value="1"/>
</dbReference>
<feature type="active site" description="Charge relay system" evidence="5">
    <location>
        <position position="215"/>
    </location>
</feature>
<evidence type="ECO:0000256" key="4">
    <source>
        <dbReference type="ARBA" id="ARBA00022825"/>
    </source>
</evidence>
<dbReference type="GO" id="GO:0004252">
    <property type="term" value="F:serine-type endopeptidase activity"/>
    <property type="evidence" value="ECO:0007669"/>
    <property type="project" value="UniProtKB-UniRule"/>
</dbReference>
<keyword evidence="3 5" id="KW-0378">Hydrolase</keyword>
<dbReference type="Proteomes" id="UP001049176">
    <property type="component" value="Chromosome 6"/>
</dbReference>
<feature type="chain" id="PRO_5040653883" evidence="8">
    <location>
        <begin position="23"/>
        <end position="500"/>
    </location>
</feature>
<evidence type="ECO:0000256" key="6">
    <source>
        <dbReference type="RuleBase" id="RU003355"/>
    </source>
</evidence>
<dbReference type="AlphaFoldDB" id="A0A9P7USJ6"/>
<dbReference type="PANTHER" id="PTHR43806">
    <property type="entry name" value="PEPTIDASE S8"/>
    <property type="match status" value="1"/>
</dbReference>
<evidence type="ECO:0000259" key="9">
    <source>
        <dbReference type="Pfam" id="PF00082"/>
    </source>
</evidence>
<sequence length="500" mass="53326">MTRAYLITSSLLALSLSSTIYATPLSTYPNSNSNPPYRNFLEKAPLLQAEHYHGRINNSYMVVLKHESSRSVVDNHMNFLQSDHFTSSFQREHAGVRQIYDGGHIKGYAGEFSEDAIEQLRSRPEVEYVEVDQVVKVSETKTQSGAPWGLARISHRKRLSFGTFTKYLYEPNGGEGVDVYVIDTGIHIGHPEFEGRAKWGKTIPQNDVDEDGNGHGTHCAGTIASKAYGVAKGANVIAVKVLGSNGSGSMSDVVAGVEWAAKSAQAKLLKSQEEYRQTGKTNHKGSVSNMSLGGGKSQTLDAVVDAAVAGGMHFAVAAGNENRDACNSSPAASKNAVTVGASTLDDSRADFSNHGPCVDIFAPGQAIKSTWNDGSTNTISGTSMASPHTAGALAYLLSLYPSKTFNPLFSEELDLSEGAQKTFSTGSLYALARSALPSFISNYLPDPSLFAGESDVAPVPKTITPLQMKKALIALSTKDVLSGLPGNTVNLLLFNNATSY</sequence>
<dbReference type="EMBL" id="CM032186">
    <property type="protein sequence ID" value="KAG7091246.1"/>
    <property type="molecule type" value="Genomic_DNA"/>
</dbReference>
<comment type="caution">
    <text evidence="11">The sequence shown here is derived from an EMBL/GenBank/DDBJ whole genome shotgun (WGS) entry which is preliminary data.</text>
</comment>
<dbReference type="RefSeq" id="XP_043007716.1">
    <property type="nucleotide sequence ID" value="XM_043155252.1"/>
</dbReference>
<dbReference type="CDD" id="cd04077">
    <property type="entry name" value="Peptidases_S8_PCSK9_ProteinaseK_like"/>
    <property type="match status" value="1"/>
</dbReference>
<dbReference type="KEGG" id="more:E1B28_010297"/>
<reference evidence="11" key="1">
    <citation type="journal article" date="2021" name="Genome Biol. Evol.">
        <title>The assembled and annotated genome of the fairy-ring fungus Marasmius oreades.</title>
        <authorList>
            <person name="Hiltunen M."/>
            <person name="Ament-Velasquez S.L."/>
            <person name="Johannesson H."/>
        </authorList>
    </citation>
    <scope>NUCLEOTIDE SEQUENCE</scope>
    <source>
        <strain evidence="11">03SP1</strain>
    </source>
</reference>
<keyword evidence="4 5" id="KW-0720">Serine protease</keyword>
<dbReference type="GO" id="GO:0006508">
    <property type="term" value="P:proteolysis"/>
    <property type="evidence" value="ECO:0007669"/>
    <property type="project" value="UniProtKB-KW"/>
</dbReference>
<dbReference type="GeneID" id="66079373"/>